<dbReference type="AlphaFoldDB" id="A0A0R0A8I6"/>
<sequence>MIVIAIQQHLQIHAPIVEDPHDNRRAAITSGDTAPLMDLHSRSQPLIDQRVLLFGLAYPPRIDDSCVELTEAVEHHSANPSNARPHCRSPAITAWQARS</sequence>
<gene>
    <name evidence="2" type="ORF">ARC78_15270</name>
</gene>
<evidence type="ECO:0000256" key="1">
    <source>
        <dbReference type="SAM" id="MobiDB-lite"/>
    </source>
</evidence>
<organism evidence="2 3">
    <name type="scientific">Stenotrophomonas pictorum JCM 9942</name>
    <dbReference type="NCBI Taxonomy" id="1236960"/>
    <lineage>
        <taxon>Bacteria</taxon>
        <taxon>Pseudomonadati</taxon>
        <taxon>Pseudomonadota</taxon>
        <taxon>Gammaproteobacteria</taxon>
        <taxon>Lysobacterales</taxon>
        <taxon>Lysobacteraceae</taxon>
        <taxon>Stenotrophomonas</taxon>
    </lineage>
</organism>
<dbReference type="EMBL" id="LLXS01000051">
    <property type="protein sequence ID" value="KRG38834.1"/>
    <property type="molecule type" value="Genomic_DNA"/>
</dbReference>
<proteinExistence type="predicted"/>
<reference evidence="2 3" key="1">
    <citation type="submission" date="2015-10" db="EMBL/GenBank/DDBJ databases">
        <title>Genome sequencing and analysis of members of genus Stenotrophomonas.</title>
        <authorList>
            <person name="Patil P.P."/>
            <person name="Midha S."/>
            <person name="Patil P.B."/>
        </authorList>
    </citation>
    <scope>NUCLEOTIDE SEQUENCE [LARGE SCALE GENOMIC DNA]</scope>
    <source>
        <strain evidence="2 3">JCM 9942</strain>
    </source>
</reference>
<name>A0A0R0A8I6_9GAMM</name>
<accession>A0A0R0A8I6</accession>
<evidence type="ECO:0000313" key="3">
    <source>
        <dbReference type="Proteomes" id="UP000050836"/>
    </source>
</evidence>
<dbReference type="Proteomes" id="UP000050836">
    <property type="component" value="Unassembled WGS sequence"/>
</dbReference>
<evidence type="ECO:0000313" key="2">
    <source>
        <dbReference type="EMBL" id="KRG38834.1"/>
    </source>
</evidence>
<comment type="caution">
    <text evidence="2">The sequence shown here is derived from an EMBL/GenBank/DDBJ whole genome shotgun (WGS) entry which is preliminary data.</text>
</comment>
<feature type="region of interest" description="Disordered" evidence="1">
    <location>
        <begin position="75"/>
        <end position="99"/>
    </location>
</feature>
<keyword evidence="3" id="KW-1185">Reference proteome</keyword>
<protein>
    <submittedName>
        <fullName evidence="2">Uncharacterized protein</fullName>
    </submittedName>
</protein>